<keyword evidence="3" id="KW-1185">Reference proteome</keyword>
<proteinExistence type="predicted"/>
<accession>A0A168CDQ1</accession>
<feature type="compositionally biased region" description="Polar residues" evidence="1">
    <location>
        <begin position="25"/>
        <end position="36"/>
    </location>
</feature>
<comment type="caution">
    <text evidence="2">The sequence shown here is derived from an EMBL/GenBank/DDBJ whole genome shotgun (WGS) entry which is preliminary data.</text>
</comment>
<dbReference type="EMBL" id="AZHB01000003">
    <property type="protein sequence ID" value="OAA71260.1"/>
    <property type="molecule type" value="Genomic_DNA"/>
</dbReference>
<protein>
    <submittedName>
        <fullName evidence="2">Uncharacterized protein</fullName>
    </submittedName>
</protein>
<dbReference type="OrthoDB" id="4869603at2759"/>
<dbReference type="Proteomes" id="UP000076744">
    <property type="component" value="Unassembled WGS sequence"/>
</dbReference>
<dbReference type="GeneID" id="30018103"/>
<organism evidence="2 3">
    <name type="scientific">Cordyceps fumosorosea (strain ARSEF 2679)</name>
    <name type="common">Isaria fumosorosea</name>
    <dbReference type="NCBI Taxonomy" id="1081104"/>
    <lineage>
        <taxon>Eukaryota</taxon>
        <taxon>Fungi</taxon>
        <taxon>Dikarya</taxon>
        <taxon>Ascomycota</taxon>
        <taxon>Pezizomycotina</taxon>
        <taxon>Sordariomycetes</taxon>
        <taxon>Hypocreomycetidae</taxon>
        <taxon>Hypocreales</taxon>
        <taxon>Cordycipitaceae</taxon>
        <taxon>Cordyceps</taxon>
    </lineage>
</organism>
<dbReference type="RefSeq" id="XP_018707141.1">
    <property type="nucleotide sequence ID" value="XM_018845418.1"/>
</dbReference>
<sequence length="134" mass="14196">MNAPTAARSLLRRGIPRLAPRTLTARLQTRPVSSQDDLGGPGGQMPPPPKPGGPEAIKRNGLLYAGIGLFALAAYAYLSQPRETERAAGKAMAAGERAKEAGKQELRNTKEEVVGGVQKMSGRDTDGQKGFRSE</sequence>
<evidence type="ECO:0000313" key="2">
    <source>
        <dbReference type="EMBL" id="OAA71260.1"/>
    </source>
</evidence>
<feature type="region of interest" description="Disordered" evidence="1">
    <location>
        <begin position="1"/>
        <end position="57"/>
    </location>
</feature>
<gene>
    <name evidence="2" type="ORF">ISF_01811</name>
</gene>
<feature type="compositionally biased region" description="Basic and acidic residues" evidence="1">
    <location>
        <begin position="121"/>
        <end position="134"/>
    </location>
</feature>
<reference evidence="2 3" key="1">
    <citation type="journal article" date="2016" name="Genome Biol. Evol.">
        <title>Divergent and convergent evolution of fungal pathogenicity.</title>
        <authorList>
            <person name="Shang Y."/>
            <person name="Xiao G."/>
            <person name="Zheng P."/>
            <person name="Cen K."/>
            <person name="Zhan S."/>
            <person name="Wang C."/>
        </authorList>
    </citation>
    <scope>NUCLEOTIDE SEQUENCE [LARGE SCALE GENOMIC DNA]</scope>
    <source>
        <strain evidence="2 3">ARSEF 2679</strain>
    </source>
</reference>
<evidence type="ECO:0000313" key="3">
    <source>
        <dbReference type="Proteomes" id="UP000076744"/>
    </source>
</evidence>
<evidence type="ECO:0000256" key="1">
    <source>
        <dbReference type="SAM" id="MobiDB-lite"/>
    </source>
</evidence>
<dbReference type="AlphaFoldDB" id="A0A168CDQ1"/>
<name>A0A168CDQ1_CORFA</name>
<feature type="region of interest" description="Disordered" evidence="1">
    <location>
        <begin position="114"/>
        <end position="134"/>
    </location>
</feature>